<dbReference type="NCBIfam" id="NF010755">
    <property type="entry name" value="PRK14158.1"/>
    <property type="match status" value="1"/>
</dbReference>
<comment type="subcellular location">
    <subcellularLocation>
        <location evidence="3">Cytoplasm</location>
    </subcellularLocation>
</comment>
<evidence type="ECO:0000313" key="6">
    <source>
        <dbReference type="EMBL" id="BCR06977.1"/>
    </source>
</evidence>
<evidence type="ECO:0000256" key="1">
    <source>
        <dbReference type="ARBA" id="ARBA00009054"/>
    </source>
</evidence>
<dbReference type="CDD" id="cd00446">
    <property type="entry name" value="GrpE"/>
    <property type="match status" value="1"/>
</dbReference>
<accession>A0ABM8I2D2</accession>
<dbReference type="SUPFAM" id="SSF51064">
    <property type="entry name" value="Head domain of nucleotide exchange factor GrpE"/>
    <property type="match status" value="1"/>
</dbReference>
<dbReference type="PRINTS" id="PR00773">
    <property type="entry name" value="GRPEPROTEIN"/>
</dbReference>
<keyword evidence="7" id="KW-1185">Reference proteome</keyword>
<evidence type="ECO:0000313" key="7">
    <source>
        <dbReference type="Proteomes" id="UP001319827"/>
    </source>
</evidence>
<dbReference type="InterPro" id="IPR013805">
    <property type="entry name" value="GrpE_CC"/>
</dbReference>
<comment type="function">
    <text evidence="3">Participates actively in the response to hyperosmotic and heat shock by preventing the aggregation of stress-denatured proteins, in association with DnaK and GrpE. It is the nucleotide exchange factor for DnaK and may function as a thermosensor. Unfolded proteins bind initially to DnaJ; upon interaction with the DnaJ-bound protein, DnaK hydrolyzes its bound ATP, resulting in the formation of a stable complex. GrpE releases ADP from DnaK; ATP binding to DnaK triggers the release of the substrate protein, thus completing the reaction cycle. Several rounds of ATP-dependent interactions between DnaJ, DnaK and GrpE are required for fully efficient folding.</text>
</comment>
<reference evidence="6 7" key="1">
    <citation type="journal article" date="2016" name="C (Basel)">
        <title>Selective Growth of and Electricity Production by Marine Exoelectrogenic Bacteria in Self-Aggregated Hydrogel of Microbially Reduced Graphene Oxide.</title>
        <authorList>
            <person name="Yoshida N."/>
            <person name="Goto Y."/>
            <person name="Miyata Y."/>
        </authorList>
    </citation>
    <scope>NUCLEOTIDE SEQUENCE [LARGE SCALE GENOMIC DNA]</scope>
    <source>
        <strain evidence="6 7">NIT-T3</strain>
    </source>
</reference>
<keyword evidence="3" id="KW-0963">Cytoplasm</keyword>
<dbReference type="RefSeq" id="WP_221250351.1">
    <property type="nucleotide sequence ID" value="NZ_AP024355.1"/>
</dbReference>
<dbReference type="Pfam" id="PF01025">
    <property type="entry name" value="GrpE"/>
    <property type="match status" value="1"/>
</dbReference>
<feature type="compositionally biased region" description="Low complexity" evidence="5">
    <location>
        <begin position="12"/>
        <end position="44"/>
    </location>
</feature>
<dbReference type="InterPro" id="IPR000740">
    <property type="entry name" value="GrpE"/>
</dbReference>
<dbReference type="PANTHER" id="PTHR21237:SF23">
    <property type="entry name" value="GRPE PROTEIN HOMOLOG, MITOCHONDRIAL"/>
    <property type="match status" value="1"/>
</dbReference>
<protein>
    <recommendedName>
        <fullName evidence="3">Protein GrpE</fullName>
    </recommendedName>
    <alternativeName>
        <fullName evidence="3">HSP-70 cofactor</fullName>
    </alternativeName>
</protein>
<sequence length="201" mass="21967">MSKKHKKEHAETPAAEEAAPQAAPEAAAEAGAPAEPALEEQLAAAREEAQKNWDLYLRQRADLENFRKRAQRDKEDTARFANEGILREMLPVLDNLERAVEHARQEEASGNGLLQGVEMTVSQFQKALEKFGVKPVQALGQPFDPAVHEAIGQIESADQPANTVVQELQKGYLLNDRLLRPAMVMLAKAPAAGQEEAAGND</sequence>
<dbReference type="Proteomes" id="UP001319827">
    <property type="component" value="Chromosome"/>
</dbReference>
<gene>
    <name evidence="3" type="primary">grpE</name>
    <name evidence="6" type="ORF">DESUT3_40460</name>
</gene>
<dbReference type="Gene3D" id="3.90.20.20">
    <property type="match status" value="1"/>
</dbReference>
<comment type="similarity">
    <text evidence="1 3 4">Belongs to the GrpE family.</text>
</comment>
<dbReference type="NCBIfam" id="NF010738">
    <property type="entry name" value="PRK14140.1"/>
    <property type="match status" value="1"/>
</dbReference>
<dbReference type="PANTHER" id="PTHR21237">
    <property type="entry name" value="GRPE PROTEIN"/>
    <property type="match status" value="1"/>
</dbReference>
<dbReference type="NCBIfam" id="NF010748">
    <property type="entry name" value="PRK14150.1"/>
    <property type="match status" value="1"/>
</dbReference>
<dbReference type="SUPFAM" id="SSF58014">
    <property type="entry name" value="Coiled-coil domain of nucleotide exchange factor GrpE"/>
    <property type="match status" value="1"/>
</dbReference>
<reference evidence="6 7" key="2">
    <citation type="journal article" date="2021" name="Int. J. Syst. Evol. Microbiol.">
        <title>Isolation and Polyphasic Characterization of Desulfuromonas versatilis sp. Nov., an Electrogenic Bacteria Capable of Versatile Metabolism Isolated from a Graphene Oxide-Reducing Enrichment Culture.</title>
        <authorList>
            <person name="Xie L."/>
            <person name="Yoshida N."/>
            <person name="Ishii S."/>
            <person name="Meng L."/>
        </authorList>
    </citation>
    <scope>NUCLEOTIDE SEQUENCE [LARGE SCALE GENOMIC DNA]</scope>
    <source>
        <strain evidence="6 7">NIT-T3</strain>
    </source>
</reference>
<name>A0ABM8I2D2_9BACT</name>
<feature type="region of interest" description="Disordered" evidence="5">
    <location>
        <begin position="1"/>
        <end position="45"/>
    </location>
</feature>
<comment type="subunit">
    <text evidence="3">Homodimer.</text>
</comment>
<dbReference type="Gene3D" id="2.30.22.10">
    <property type="entry name" value="Head domain of nucleotide exchange factor GrpE"/>
    <property type="match status" value="1"/>
</dbReference>
<dbReference type="HAMAP" id="MF_01151">
    <property type="entry name" value="GrpE"/>
    <property type="match status" value="1"/>
</dbReference>
<keyword evidence="3" id="KW-0346">Stress response</keyword>
<organism evidence="6 7">
    <name type="scientific">Desulfuromonas versatilis</name>
    <dbReference type="NCBI Taxonomy" id="2802975"/>
    <lineage>
        <taxon>Bacteria</taxon>
        <taxon>Pseudomonadati</taxon>
        <taxon>Thermodesulfobacteriota</taxon>
        <taxon>Desulfuromonadia</taxon>
        <taxon>Desulfuromonadales</taxon>
        <taxon>Desulfuromonadaceae</taxon>
        <taxon>Desulfuromonas</taxon>
    </lineage>
</organism>
<evidence type="ECO:0000256" key="4">
    <source>
        <dbReference type="RuleBase" id="RU004478"/>
    </source>
</evidence>
<evidence type="ECO:0000256" key="5">
    <source>
        <dbReference type="SAM" id="MobiDB-lite"/>
    </source>
</evidence>
<evidence type="ECO:0000256" key="3">
    <source>
        <dbReference type="HAMAP-Rule" id="MF_01151"/>
    </source>
</evidence>
<evidence type="ECO:0000256" key="2">
    <source>
        <dbReference type="ARBA" id="ARBA00023186"/>
    </source>
</evidence>
<dbReference type="InterPro" id="IPR009012">
    <property type="entry name" value="GrpE_head"/>
</dbReference>
<keyword evidence="2 3" id="KW-0143">Chaperone</keyword>
<proteinExistence type="inferred from homology"/>
<dbReference type="EMBL" id="AP024355">
    <property type="protein sequence ID" value="BCR06977.1"/>
    <property type="molecule type" value="Genomic_DNA"/>
</dbReference>